<organism evidence="1 2">
    <name type="scientific">Panagrolaimus sp. PS1159</name>
    <dbReference type="NCBI Taxonomy" id="55785"/>
    <lineage>
        <taxon>Eukaryota</taxon>
        <taxon>Metazoa</taxon>
        <taxon>Ecdysozoa</taxon>
        <taxon>Nematoda</taxon>
        <taxon>Chromadorea</taxon>
        <taxon>Rhabditida</taxon>
        <taxon>Tylenchina</taxon>
        <taxon>Panagrolaimomorpha</taxon>
        <taxon>Panagrolaimoidea</taxon>
        <taxon>Panagrolaimidae</taxon>
        <taxon>Panagrolaimus</taxon>
    </lineage>
</organism>
<evidence type="ECO:0000313" key="2">
    <source>
        <dbReference type="WBParaSite" id="PS1159_v2.g22957.t1"/>
    </source>
</evidence>
<sequence>MNVTFQEAPVNGQIIPLQQRCRQFVEQLRKFILSAENPTASAAQAGAGISDVGFLLLRLKEQLLNREQRNHTFASEFSSKQFNGLALLIKVVVVLQGIVNLVNNKSTKFSSLLNRKNSATNVRRKASVSEADCMECIKLVLEKSPHSWQILLENPQNLEVIVYSINSPQLDSKCYSLEIILSLLDQAHGYEHLFRALTMISARTGDYLRLTIIVSQLKHGLHTAKLHIQILVARLMNKLLLRAPTSSHRLLAQSEATLAHFSSSYIDKLLNSVNGQLGGREILNEELAIWHNLCSTNTQSNSSNSTRSNDSGGGGGGGGNRISNANAYDSSEDSQGGKNRRPRTTFKTPTAQTSVTKNIERQRLRRHGETTTQNYYNHEGSLTLSKTQEGRHHHIDPPYSPRRRFENDFERMGRMRRIKSESALGGEESDEENYGTTNRRLKRFGEHENSDYATPPPTSYHHHEPRHNIFNGKMSQSIHDLSMAHMTSPTLSESMPRRSAEAPGKFYTGNANGMLFTEQQQQQSNAESATMNRILRRTASPAYSNSSSQFENGGLPGYPSSQIPPPHGGFSYLFPTLPIIDRIVGRSKTPEVYAENHSISPQESNQLQQPRIESSNSNNYDYQSVASPRSHSIHISQGSDPSSTNVVYIPINMIEKKPVGMLSPRSIQVSTTNHKFSDHRNAISPNQTTNEPPFISQKYDKRRQTDNGIFGAENNLLLQHQDKSEHLIKRTPHYSGSTNLGEDVRDALREFDYLNDYDESSVRNDTIPHNNNPTAIYHF</sequence>
<evidence type="ECO:0000313" key="1">
    <source>
        <dbReference type="Proteomes" id="UP000887580"/>
    </source>
</evidence>
<dbReference type="Proteomes" id="UP000887580">
    <property type="component" value="Unplaced"/>
</dbReference>
<proteinExistence type="predicted"/>
<accession>A0AC35G1E1</accession>
<protein>
    <submittedName>
        <fullName evidence="2">Uncharacterized protein</fullName>
    </submittedName>
</protein>
<dbReference type="WBParaSite" id="PS1159_v2.g22957.t1">
    <property type="protein sequence ID" value="PS1159_v2.g22957.t1"/>
    <property type="gene ID" value="PS1159_v2.g22957"/>
</dbReference>
<reference evidence="2" key="1">
    <citation type="submission" date="2022-11" db="UniProtKB">
        <authorList>
            <consortium name="WormBaseParasite"/>
        </authorList>
    </citation>
    <scope>IDENTIFICATION</scope>
</reference>
<name>A0AC35G1E1_9BILA</name>